<protein>
    <recommendedName>
        <fullName evidence="4">Beta-fructofuranosidase</fullName>
    </recommendedName>
</protein>
<dbReference type="Proteomes" id="UP001454036">
    <property type="component" value="Unassembled WGS sequence"/>
</dbReference>
<reference evidence="2 3" key="1">
    <citation type="submission" date="2024-01" db="EMBL/GenBank/DDBJ databases">
        <title>The complete chloroplast genome sequence of Lithospermum erythrorhizon: insights into the phylogenetic relationship among Boraginaceae species and the maternal lineages of purple gromwells.</title>
        <authorList>
            <person name="Okada T."/>
            <person name="Watanabe K."/>
        </authorList>
    </citation>
    <scope>NUCLEOTIDE SEQUENCE [LARGE SCALE GENOMIC DNA]</scope>
</reference>
<dbReference type="EMBL" id="BAABME010017012">
    <property type="protein sequence ID" value="GAA0148393.1"/>
    <property type="molecule type" value="Genomic_DNA"/>
</dbReference>
<comment type="caution">
    <text evidence="2">The sequence shown here is derived from an EMBL/GenBank/DDBJ whole genome shotgun (WGS) entry which is preliminary data.</text>
</comment>
<proteinExistence type="predicted"/>
<keyword evidence="1" id="KW-1133">Transmembrane helix</keyword>
<sequence length="146" mass="16417">MTYAILSPSTFDPEYAASTTQLLHQPQTTSSPSSKRWRVKVFSVIFIATILCISLVLVIINQVQEPHGRTVDDDGDKTRKATPEVLDKVFQEGSGGNDAYPWTNSMLSWERTSYHFQPEKNWMNGRSKIPGSTSQSIILSFTRTNC</sequence>
<accession>A0AAV3PB29</accession>
<organism evidence="2 3">
    <name type="scientific">Lithospermum erythrorhizon</name>
    <name type="common">Purple gromwell</name>
    <name type="synonym">Lithospermum officinale var. erythrorhizon</name>
    <dbReference type="NCBI Taxonomy" id="34254"/>
    <lineage>
        <taxon>Eukaryota</taxon>
        <taxon>Viridiplantae</taxon>
        <taxon>Streptophyta</taxon>
        <taxon>Embryophyta</taxon>
        <taxon>Tracheophyta</taxon>
        <taxon>Spermatophyta</taxon>
        <taxon>Magnoliopsida</taxon>
        <taxon>eudicotyledons</taxon>
        <taxon>Gunneridae</taxon>
        <taxon>Pentapetalae</taxon>
        <taxon>asterids</taxon>
        <taxon>lamiids</taxon>
        <taxon>Boraginales</taxon>
        <taxon>Boraginaceae</taxon>
        <taxon>Boraginoideae</taxon>
        <taxon>Lithospermeae</taxon>
        <taxon>Lithospermum</taxon>
    </lineage>
</organism>
<evidence type="ECO:0000313" key="2">
    <source>
        <dbReference type="EMBL" id="GAA0148393.1"/>
    </source>
</evidence>
<keyword evidence="3" id="KW-1185">Reference proteome</keyword>
<gene>
    <name evidence="2" type="ORF">LIER_36714</name>
</gene>
<name>A0AAV3PB29_LITER</name>
<evidence type="ECO:0008006" key="4">
    <source>
        <dbReference type="Google" id="ProtNLM"/>
    </source>
</evidence>
<keyword evidence="1" id="KW-0472">Membrane</keyword>
<keyword evidence="1" id="KW-0812">Transmembrane</keyword>
<evidence type="ECO:0000313" key="3">
    <source>
        <dbReference type="Proteomes" id="UP001454036"/>
    </source>
</evidence>
<evidence type="ECO:0000256" key="1">
    <source>
        <dbReference type="SAM" id="Phobius"/>
    </source>
</evidence>
<feature type="transmembrane region" description="Helical" evidence="1">
    <location>
        <begin position="41"/>
        <end position="60"/>
    </location>
</feature>
<dbReference type="AlphaFoldDB" id="A0AAV3PB29"/>